<comment type="caution">
    <text evidence="3">The sequence shown here is derived from an EMBL/GenBank/DDBJ whole genome shotgun (WGS) entry which is preliminary data.</text>
</comment>
<keyword evidence="4" id="KW-1185">Reference proteome</keyword>
<evidence type="ECO:0000256" key="1">
    <source>
        <dbReference type="SAM" id="Coils"/>
    </source>
</evidence>
<dbReference type="Proteomes" id="UP000617555">
    <property type="component" value="Unassembled WGS sequence"/>
</dbReference>
<dbReference type="EMBL" id="BMII01000056">
    <property type="protein sequence ID" value="GGB75934.1"/>
    <property type="molecule type" value="Genomic_DNA"/>
</dbReference>
<evidence type="ECO:0000313" key="3">
    <source>
        <dbReference type="EMBL" id="GGB75934.1"/>
    </source>
</evidence>
<dbReference type="InterPro" id="IPR021812">
    <property type="entry name" value="DUF3391"/>
</dbReference>
<evidence type="ECO:0000313" key="4">
    <source>
        <dbReference type="Proteomes" id="UP000617555"/>
    </source>
</evidence>
<protein>
    <recommendedName>
        <fullName evidence="2">DUF3391 domain-containing protein</fullName>
    </recommendedName>
</protein>
<reference evidence="4" key="1">
    <citation type="journal article" date="2019" name="Int. J. Syst. Evol. Microbiol.">
        <title>The Global Catalogue of Microorganisms (GCM) 10K type strain sequencing project: providing services to taxonomists for standard genome sequencing and annotation.</title>
        <authorList>
            <consortium name="The Broad Institute Genomics Platform"/>
            <consortium name="The Broad Institute Genome Sequencing Center for Infectious Disease"/>
            <person name="Wu L."/>
            <person name="Ma J."/>
        </authorList>
    </citation>
    <scope>NUCLEOTIDE SEQUENCE [LARGE SCALE GENOMIC DNA]</scope>
    <source>
        <strain evidence="4">CGMCC 1.15339</strain>
    </source>
</reference>
<dbReference type="Pfam" id="PF11871">
    <property type="entry name" value="DUF3391"/>
    <property type="match status" value="1"/>
</dbReference>
<evidence type="ECO:0000259" key="2">
    <source>
        <dbReference type="Pfam" id="PF11871"/>
    </source>
</evidence>
<sequence length="143" mass="16274">MKKNQKVAVDQLEVGTFIRLPMSWKDHPFLFSSFKIKNTAQIELIKALGLKDVFFDPEKSDVEPVTSATAEQMPPTEEEINTLKEQMLSDKAAKIEEQKKLKRDLKKTEQQFERSVAMMRSMVAKVSSRPLNAVNEAKISSTT</sequence>
<proteinExistence type="predicted"/>
<feature type="domain" description="DUF3391" evidence="2">
    <location>
        <begin position="5"/>
        <end position="137"/>
    </location>
</feature>
<keyword evidence="1" id="KW-0175">Coiled coil</keyword>
<gene>
    <name evidence="3" type="ORF">GCM10011607_40270</name>
</gene>
<organism evidence="3 4">
    <name type="scientific">Shewanella inventionis</name>
    <dbReference type="NCBI Taxonomy" id="1738770"/>
    <lineage>
        <taxon>Bacteria</taxon>
        <taxon>Pseudomonadati</taxon>
        <taxon>Pseudomonadota</taxon>
        <taxon>Gammaproteobacteria</taxon>
        <taxon>Alteromonadales</taxon>
        <taxon>Shewanellaceae</taxon>
        <taxon>Shewanella</taxon>
    </lineage>
</organism>
<accession>A0ABQ1JVR1</accession>
<name>A0ABQ1JVR1_9GAMM</name>
<feature type="coiled-coil region" evidence="1">
    <location>
        <begin position="88"/>
        <end position="115"/>
    </location>
</feature>